<dbReference type="Ensembl" id="ENSCMIT00000007321.1">
    <property type="protein sequence ID" value="ENSCMIP00000007098.1"/>
    <property type="gene ID" value="ENSCMIG00000003956.1"/>
</dbReference>
<accession>A0A4W3GSF7</accession>
<name>A0A4W3GSF7_CALMI</name>
<feature type="domain" description="Thioredoxin-like fold" evidence="1">
    <location>
        <begin position="32"/>
        <end position="107"/>
    </location>
</feature>
<keyword evidence="3" id="KW-1185">Reference proteome</keyword>
<dbReference type="STRING" id="7868.ENSCMIP00000007098"/>
<dbReference type="PANTHER" id="PTHR47109:SF1">
    <property type="entry name" value="NUCLEOREDOXIN-LIKE PROTEIN 1"/>
    <property type="match status" value="1"/>
</dbReference>
<dbReference type="InParanoid" id="A0A4W3GSF7"/>
<evidence type="ECO:0000313" key="3">
    <source>
        <dbReference type="Proteomes" id="UP000314986"/>
    </source>
</evidence>
<dbReference type="InterPro" id="IPR029520">
    <property type="entry name" value="RdCVF"/>
</dbReference>
<dbReference type="Proteomes" id="UP000314986">
    <property type="component" value="Unassembled WGS sequence"/>
</dbReference>
<reference evidence="2" key="5">
    <citation type="submission" date="2025-09" db="UniProtKB">
        <authorList>
            <consortium name="Ensembl"/>
        </authorList>
    </citation>
    <scope>IDENTIFICATION</scope>
</reference>
<dbReference type="AlphaFoldDB" id="A0A4W3GSF7"/>
<dbReference type="Pfam" id="PF13905">
    <property type="entry name" value="Thioredoxin_8"/>
    <property type="match status" value="1"/>
</dbReference>
<dbReference type="PANTHER" id="PTHR47109">
    <property type="entry name" value="NUCLEOREDOXIN-LIKE PROTEIN 1"/>
    <property type="match status" value="1"/>
</dbReference>
<reference evidence="3" key="3">
    <citation type="journal article" date="2014" name="Nature">
        <title>Elephant shark genome provides unique insights into gnathostome evolution.</title>
        <authorList>
            <consortium name="International Elephant Shark Genome Sequencing Consortium"/>
            <person name="Venkatesh B."/>
            <person name="Lee A.P."/>
            <person name="Ravi V."/>
            <person name="Maurya A.K."/>
            <person name="Lian M.M."/>
            <person name="Swann J.B."/>
            <person name="Ohta Y."/>
            <person name="Flajnik M.F."/>
            <person name="Sutoh Y."/>
            <person name="Kasahara M."/>
            <person name="Hoon S."/>
            <person name="Gangu V."/>
            <person name="Roy S.W."/>
            <person name="Irimia M."/>
            <person name="Korzh V."/>
            <person name="Kondrychyn I."/>
            <person name="Lim Z.W."/>
            <person name="Tay B.H."/>
            <person name="Tohari S."/>
            <person name="Kong K.W."/>
            <person name="Ho S."/>
            <person name="Lorente-Galdos B."/>
            <person name="Quilez J."/>
            <person name="Marques-Bonet T."/>
            <person name="Raney B.J."/>
            <person name="Ingham P.W."/>
            <person name="Tay A."/>
            <person name="Hillier L.W."/>
            <person name="Minx P."/>
            <person name="Boehm T."/>
            <person name="Wilson R.K."/>
            <person name="Brenner S."/>
            <person name="Warren W.C."/>
        </authorList>
    </citation>
    <scope>NUCLEOTIDE SEQUENCE [LARGE SCALE GENOMIC DNA]</scope>
</reference>
<dbReference type="GO" id="GO:0045494">
    <property type="term" value="P:photoreceptor cell maintenance"/>
    <property type="evidence" value="ECO:0007669"/>
    <property type="project" value="InterPro"/>
</dbReference>
<dbReference type="Gene3D" id="3.40.30.10">
    <property type="entry name" value="Glutaredoxin"/>
    <property type="match status" value="1"/>
</dbReference>
<protein>
    <submittedName>
        <fullName evidence="2">Nucleoredoxin like 1</fullName>
    </submittedName>
</protein>
<reference evidence="2" key="4">
    <citation type="submission" date="2025-08" db="UniProtKB">
        <authorList>
            <consortium name="Ensembl"/>
        </authorList>
    </citation>
    <scope>IDENTIFICATION</scope>
</reference>
<evidence type="ECO:0000313" key="2">
    <source>
        <dbReference type="Ensembl" id="ENSCMIP00000007098.1"/>
    </source>
</evidence>
<dbReference type="GO" id="GO:0005739">
    <property type="term" value="C:mitochondrion"/>
    <property type="evidence" value="ECO:0007669"/>
    <property type="project" value="TreeGrafter"/>
</dbReference>
<proteinExistence type="predicted"/>
<dbReference type="SUPFAM" id="SSF52833">
    <property type="entry name" value="Thioredoxin-like"/>
    <property type="match status" value="1"/>
</dbReference>
<reference evidence="3" key="2">
    <citation type="journal article" date="2007" name="PLoS Biol.">
        <title>Survey sequencing and comparative analysis of the elephant shark (Callorhinchus milii) genome.</title>
        <authorList>
            <person name="Venkatesh B."/>
            <person name="Kirkness E.F."/>
            <person name="Loh Y.H."/>
            <person name="Halpern A.L."/>
            <person name="Lee A.P."/>
            <person name="Johnson J."/>
            <person name="Dandona N."/>
            <person name="Viswanathan L.D."/>
            <person name="Tay A."/>
            <person name="Venter J.C."/>
            <person name="Strausberg R.L."/>
            <person name="Brenner S."/>
        </authorList>
    </citation>
    <scope>NUCLEOTIDE SEQUENCE [LARGE SCALE GENOMIC DNA]</scope>
</reference>
<dbReference type="InterPro" id="IPR012336">
    <property type="entry name" value="Thioredoxin-like_fold"/>
</dbReference>
<evidence type="ECO:0000259" key="1">
    <source>
        <dbReference type="Pfam" id="PF13905"/>
    </source>
</evidence>
<reference evidence="3" key="1">
    <citation type="journal article" date="2006" name="Science">
        <title>Ancient noncoding elements conserved in the human genome.</title>
        <authorList>
            <person name="Venkatesh B."/>
            <person name="Kirkness E.F."/>
            <person name="Loh Y.H."/>
            <person name="Halpern A.L."/>
            <person name="Lee A.P."/>
            <person name="Johnson J."/>
            <person name="Dandona N."/>
            <person name="Viswanathan L.D."/>
            <person name="Tay A."/>
            <person name="Venter J.C."/>
            <person name="Strausberg R.L."/>
            <person name="Brenner S."/>
        </authorList>
    </citation>
    <scope>NUCLEOTIDE SEQUENCE [LARGE SCALE GENOMIC DNA]</scope>
</reference>
<sequence length="155" mass="18465">MVDVFADRTLIQNNRDRDELDTEQQVVRKLRNKVLLLYFGSGSCPKCQCFSLLLKDFTTRLLDEYYVERAAQLALLYVSQDQTEEQERKFLKTMPWRWLTLPFTDSFKSYKIPSLHFIVYRVKRFDTDSRKARYQMEGLLLLYSVRLSQTVSSIP</sequence>
<dbReference type="InterPro" id="IPR036249">
    <property type="entry name" value="Thioredoxin-like_sf"/>
</dbReference>
<organism evidence="2 3">
    <name type="scientific">Callorhinchus milii</name>
    <name type="common">Ghost shark</name>
    <dbReference type="NCBI Taxonomy" id="7868"/>
    <lineage>
        <taxon>Eukaryota</taxon>
        <taxon>Metazoa</taxon>
        <taxon>Chordata</taxon>
        <taxon>Craniata</taxon>
        <taxon>Vertebrata</taxon>
        <taxon>Chondrichthyes</taxon>
        <taxon>Holocephali</taxon>
        <taxon>Chimaeriformes</taxon>
        <taxon>Callorhinchidae</taxon>
        <taxon>Callorhinchus</taxon>
    </lineage>
</organism>
<dbReference type="GeneTree" id="ENSGT00940000161246"/>